<dbReference type="PANTHER" id="PTHR11707:SF28">
    <property type="entry name" value="60 KDA LYSOPHOSPHOLIPASE"/>
    <property type="match status" value="1"/>
</dbReference>
<evidence type="ECO:0000259" key="1">
    <source>
        <dbReference type="Pfam" id="PF00710"/>
    </source>
</evidence>
<dbReference type="PANTHER" id="PTHR11707">
    <property type="entry name" value="L-ASPARAGINASE"/>
    <property type="match status" value="1"/>
</dbReference>
<feature type="domain" description="L-asparaginase N-terminal" evidence="1">
    <location>
        <begin position="2"/>
        <end position="155"/>
    </location>
</feature>
<dbReference type="Gene3D" id="3.40.50.1170">
    <property type="entry name" value="L-asparaginase, N-terminal domain"/>
    <property type="match status" value="1"/>
</dbReference>
<dbReference type="PRINTS" id="PR00139">
    <property type="entry name" value="ASNGLNASE"/>
</dbReference>
<evidence type="ECO:0000313" key="3">
    <source>
        <dbReference type="Proteomes" id="UP000658258"/>
    </source>
</evidence>
<dbReference type="PIRSF" id="PIRSF500176">
    <property type="entry name" value="L_ASNase"/>
    <property type="match status" value="1"/>
</dbReference>
<dbReference type="InterPro" id="IPR036152">
    <property type="entry name" value="Asp/glu_Ase-like_sf"/>
</dbReference>
<accession>A0ABQ3I5L1</accession>
<evidence type="ECO:0000313" key="2">
    <source>
        <dbReference type="EMBL" id="GHE55641.1"/>
    </source>
</evidence>
<dbReference type="PROSITE" id="PS51732">
    <property type="entry name" value="ASN_GLN_ASE_3"/>
    <property type="match status" value="1"/>
</dbReference>
<organism evidence="2 3">
    <name type="scientific">Roseivirga thermotolerans</name>
    <dbReference type="NCBI Taxonomy" id="1758176"/>
    <lineage>
        <taxon>Bacteria</taxon>
        <taxon>Pseudomonadati</taxon>
        <taxon>Bacteroidota</taxon>
        <taxon>Cytophagia</taxon>
        <taxon>Cytophagales</taxon>
        <taxon>Roseivirgaceae</taxon>
        <taxon>Roseivirga</taxon>
    </lineage>
</organism>
<dbReference type="InterPro" id="IPR006034">
    <property type="entry name" value="Asparaginase/glutaminase-like"/>
</dbReference>
<keyword evidence="3" id="KW-1185">Reference proteome</keyword>
<dbReference type="Proteomes" id="UP000658258">
    <property type="component" value="Unassembled WGS sequence"/>
</dbReference>
<proteinExistence type="predicted"/>
<comment type="caution">
    <text evidence="2">The sequence shown here is derived from an EMBL/GenBank/DDBJ whole genome shotgun (WGS) entry which is preliminary data.</text>
</comment>
<sequence>MKILIIQTGGTIDKDYPKTTNGYAFEIDQPAVLRVLEQVAPGFEYECIELMKKDSLDITEADRKLLRKTIISAEATKILITHGSDTMPETASFLNNIQGKTIVLTGAYRPERFANSDAAFNIGVAIGSLNTLEQGTFIAMNGLVFPANRVRKNSVTGKFEYQ</sequence>
<dbReference type="RefSeq" id="WP_189628893.1">
    <property type="nucleotide sequence ID" value="NZ_BNAG01000001.1"/>
</dbReference>
<dbReference type="PIRSF" id="PIRSF001220">
    <property type="entry name" value="L-ASNase_gatD"/>
    <property type="match status" value="1"/>
</dbReference>
<dbReference type="SUPFAM" id="SSF53774">
    <property type="entry name" value="Glutaminase/Asparaginase"/>
    <property type="match status" value="1"/>
</dbReference>
<name>A0ABQ3I5L1_9BACT</name>
<dbReference type="InterPro" id="IPR037152">
    <property type="entry name" value="L-asparaginase_N_sf"/>
</dbReference>
<dbReference type="Pfam" id="PF00710">
    <property type="entry name" value="Asparaginase"/>
    <property type="match status" value="1"/>
</dbReference>
<dbReference type="EMBL" id="BNAG01000001">
    <property type="protein sequence ID" value="GHE55641.1"/>
    <property type="molecule type" value="Genomic_DNA"/>
</dbReference>
<dbReference type="InterPro" id="IPR027474">
    <property type="entry name" value="L-asparaginase_N"/>
</dbReference>
<gene>
    <name evidence="2" type="primary">aspG</name>
    <name evidence="2" type="ORF">GCM10011340_08020</name>
</gene>
<reference evidence="3" key="1">
    <citation type="journal article" date="2019" name="Int. J. Syst. Evol. Microbiol.">
        <title>The Global Catalogue of Microorganisms (GCM) 10K type strain sequencing project: providing services to taxonomists for standard genome sequencing and annotation.</title>
        <authorList>
            <consortium name="The Broad Institute Genomics Platform"/>
            <consortium name="The Broad Institute Genome Sequencing Center for Infectious Disease"/>
            <person name="Wu L."/>
            <person name="Ma J."/>
        </authorList>
    </citation>
    <scope>NUCLEOTIDE SEQUENCE [LARGE SCALE GENOMIC DNA]</scope>
    <source>
        <strain evidence="3">CGMCC 1.15111</strain>
    </source>
</reference>
<protein>
    <submittedName>
        <fullName evidence="2">Asparaginase</fullName>
    </submittedName>
</protein>